<protein>
    <recommendedName>
        <fullName evidence="4">BZIP domain-containing protein</fullName>
    </recommendedName>
</protein>
<evidence type="ECO:0008006" key="4">
    <source>
        <dbReference type="Google" id="ProtNLM"/>
    </source>
</evidence>
<dbReference type="InterPro" id="IPR021833">
    <property type="entry name" value="DUF3425"/>
</dbReference>
<organism evidence="2 3">
    <name type="scientific">Aspergillus mulundensis</name>
    <dbReference type="NCBI Taxonomy" id="1810919"/>
    <lineage>
        <taxon>Eukaryota</taxon>
        <taxon>Fungi</taxon>
        <taxon>Dikarya</taxon>
        <taxon>Ascomycota</taxon>
        <taxon>Pezizomycotina</taxon>
        <taxon>Eurotiomycetes</taxon>
        <taxon>Eurotiomycetidae</taxon>
        <taxon>Eurotiales</taxon>
        <taxon>Aspergillaceae</taxon>
        <taxon>Aspergillus</taxon>
        <taxon>Aspergillus subgen. Nidulantes</taxon>
    </lineage>
</organism>
<dbReference type="Pfam" id="PF11905">
    <property type="entry name" value="DUF3425"/>
    <property type="match status" value="1"/>
</dbReference>
<feature type="region of interest" description="Disordered" evidence="1">
    <location>
        <begin position="36"/>
        <end position="60"/>
    </location>
</feature>
<dbReference type="OrthoDB" id="2245989at2759"/>
<sequence>MSSQPRICQPDNDWTAITDPALRKKLQNKLNQRALRARKRHERQTAKALKSTSKNDSPRYALILPRPRHTVQKPQQPSASTLLSETVETMACFHAAARERYYAADPCLDHLFTLSKFNVLRAFVDNMSTLGLTIEAMDDDALSPFSTAMPGPRGRDSGLPSSLLPTPIQRSTPHHPWLDCFPFPQMRDNLIGVAESFDDCELCVDVVDPTSGDIGVLVWGDPWLPQNWEFSELFVRKWAWVIQGCPEVFVYSNHWRGKRGLEELNAGSVIDVS</sequence>
<dbReference type="AlphaFoldDB" id="A0A3D8QRR2"/>
<feature type="region of interest" description="Disordered" evidence="1">
    <location>
        <begin position="145"/>
        <end position="164"/>
    </location>
</feature>
<comment type="caution">
    <text evidence="2">The sequence shown here is derived from an EMBL/GenBank/DDBJ whole genome shotgun (WGS) entry which is preliminary data.</text>
</comment>
<dbReference type="Proteomes" id="UP000256690">
    <property type="component" value="Unassembled WGS sequence"/>
</dbReference>
<accession>A0A3D8QRR2</accession>
<reference evidence="2 3" key="1">
    <citation type="journal article" date="2018" name="IMA Fungus">
        <title>IMA Genome-F 9: Draft genome sequence of Annulohypoxylon stygium, Aspergillus mulundensis, Berkeleyomyces basicola (syn. Thielaviopsis basicola), Ceratocystis smalleyi, two Cercospora beticola strains, Coleophoma cylindrospora, Fusarium fracticaudum, Phialophora cf. hyalina, and Morchella septimelata.</title>
        <authorList>
            <person name="Wingfield B.D."/>
            <person name="Bills G.F."/>
            <person name="Dong Y."/>
            <person name="Huang W."/>
            <person name="Nel W.J."/>
            <person name="Swalarsk-Parry B.S."/>
            <person name="Vaghefi N."/>
            <person name="Wilken P.M."/>
            <person name="An Z."/>
            <person name="de Beer Z.W."/>
            <person name="De Vos L."/>
            <person name="Chen L."/>
            <person name="Duong T.A."/>
            <person name="Gao Y."/>
            <person name="Hammerbacher A."/>
            <person name="Kikkert J.R."/>
            <person name="Li Y."/>
            <person name="Li H."/>
            <person name="Li K."/>
            <person name="Li Q."/>
            <person name="Liu X."/>
            <person name="Ma X."/>
            <person name="Naidoo K."/>
            <person name="Pethybridge S.J."/>
            <person name="Sun J."/>
            <person name="Steenkamp E.T."/>
            <person name="van der Nest M.A."/>
            <person name="van Wyk S."/>
            <person name="Wingfield M.J."/>
            <person name="Xiong C."/>
            <person name="Yue Q."/>
            <person name="Zhang X."/>
        </authorList>
    </citation>
    <scope>NUCLEOTIDE SEQUENCE [LARGE SCALE GENOMIC DNA]</scope>
    <source>
        <strain evidence="2 3">DSM 5745</strain>
    </source>
</reference>
<name>A0A3D8QRR2_9EURO</name>
<evidence type="ECO:0000313" key="3">
    <source>
        <dbReference type="Proteomes" id="UP000256690"/>
    </source>
</evidence>
<proteinExistence type="predicted"/>
<gene>
    <name evidence="2" type="ORF">DSM5745_09772</name>
</gene>
<dbReference type="CDD" id="cd14688">
    <property type="entry name" value="bZIP_YAP"/>
    <property type="match status" value="1"/>
</dbReference>
<keyword evidence="3" id="KW-1185">Reference proteome</keyword>
<dbReference type="PANTHER" id="PTHR38116">
    <property type="entry name" value="CHROMOSOME 7, WHOLE GENOME SHOTGUN SEQUENCE"/>
    <property type="match status" value="1"/>
</dbReference>
<dbReference type="EMBL" id="PVWQ01000014">
    <property type="protein sequence ID" value="RDW64361.1"/>
    <property type="molecule type" value="Genomic_DNA"/>
</dbReference>
<evidence type="ECO:0000256" key="1">
    <source>
        <dbReference type="SAM" id="MobiDB-lite"/>
    </source>
</evidence>
<dbReference type="PANTHER" id="PTHR38116:SF8">
    <property type="entry name" value="BZIP DOMAIN-CONTAINING PROTEIN"/>
    <property type="match status" value="1"/>
</dbReference>
<evidence type="ECO:0000313" key="2">
    <source>
        <dbReference type="EMBL" id="RDW64361.1"/>
    </source>
</evidence>
<dbReference type="GeneID" id="38120142"/>
<dbReference type="RefSeq" id="XP_026599520.1">
    <property type="nucleotide sequence ID" value="XM_026751788.1"/>
</dbReference>